<dbReference type="PANTHER" id="PTHR47331">
    <property type="entry name" value="PHD-TYPE DOMAIN-CONTAINING PROTEIN"/>
    <property type="match status" value="1"/>
</dbReference>
<reference evidence="9" key="2">
    <citation type="submission" date="2025-05" db="UniProtKB">
        <authorList>
            <consortium name="EnsemblMetazoa"/>
        </authorList>
    </citation>
    <scope>IDENTIFICATION</scope>
    <source>
        <strain evidence="9">Foshan</strain>
    </source>
</reference>
<evidence type="ECO:0000313" key="9">
    <source>
        <dbReference type="EnsemblMetazoa" id="AALFPA23_000117.P39186"/>
    </source>
</evidence>
<keyword evidence="10" id="KW-1185">Reference proteome</keyword>
<name>A0ABM1XJ12_AEDAL</name>
<evidence type="ECO:0000256" key="4">
    <source>
        <dbReference type="PROSITE-ProRule" id="PRU00146"/>
    </source>
</evidence>
<keyword evidence="1" id="KW-0479">Metal-binding</keyword>
<evidence type="ECO:0000259" key="7">
    <source>
        <dbReference type="PROSITE" id="PS50016"/>
    </source>
</evidence>
<dbReference type="RefSeq" id="XP_062710631.1">
    <property type="nucleotide sequence ID" value="XM_062854647.1"/>
</dbReference>
<dbReference type="PROSITE" id="PS50994">
    <property type="entry name" value="INTEGRASE"/>
    <property type="match status" value="1"/>
</dbReference>
<dbReference type="InterPro" id="IPR013083">
    <property type="entry name" value="Znf_RING/FYVE/PHD"/>
</dbReference>
<evidence type="ECO:0000256" key="5">
    <source>
        <dbReference type="SAM" id="Coils"/>
    </source>
</evidence>
<dbReference type="InterPro" id="IPR043128">
    <property type="entry name" value="Rev_trsase/Diguanyl_cyclase"/>
</dbReference>
<dbReference type="SUPFAM" id="SSF56672">
    <property type="entry name" value="DNA/RNA polymerases"/>
    <property type="match status" value="1"/>
</dbReference>
<evidence type="ECO:0000256" key="2">
    <source>
        <dbReference type="ARBA" id="ARBA00022771"/>
    </source>
</evidence>
<dbReference type="InterPro" id="IPR011011">
    <property type="entry name" value="Znf_FYVE_PHD"/>
</dbReference>
<dbReference type="InterPro" id="IPR001584">
    <property type="entry name" value="Integrase_cat-core"/>
</dbReference>
<dbReference type="SMART" id="SM00249">
    <property type="entry name" value="PHD"/>
    <property type="match status" value="1"/>
</dbReference>
<dbReference type="InterPro" id="IPR001965">
    <property type="entry name" value="Znf_PHD"/>
</dbReference>
<dbReference type="Pfam" id="PF03564">
    <property type="entry name" value="DUF1759"/>
    <property type="match status" value="1"/>
</dbReference>
<proteinExistence type="predicted"/>
<reference evidence="10" key="1">
    <citation type="journal article" date="2015" name="Proc. Natl. Acad. Sci. U.S.A.">
        <title>Genome sequence of the Asian Tiger mosquito, Aedes albopictus, reveals insights into its biology, genetics, and evolution.</title>
        <authorList>
            <person name="Chen X.G."/>
            <person name="Jiang X."/>
            <person name="Gu J."/>
            <person name="Xu M."/>
            <person name="Wu Y."/>
            <person name="Deng Y."/>
            <person name="Zhang C."/>
            <person name="Bonizzoni M."/>
            <person name="Dermauw W."/>
            <person name="Vontas J."/>
            <person name="Armbruster P."/>
            <person name="Huang X."/>
            <person name="Yang Y."/>
            <person name="Zhang H."/>
            <person name="He W."/>
            <person name="Peng H."/>
            <person name="Liu Y."/>
            <person name="Wu K."/>
            <person name="Chen J."/>
            <person name="Lirakis M."/>
            <person name="Topalis P."/>
            <person name="Van Leeuwen T."/>
            <person name="Hall A.B."/>
            <person name="Jiang X."/>
            <person name="Thorpe C."/>
            <person name="Mueller R.L."/>
            <person name="Sun C."/>
            <person name="Waterhouse R.M."/>
            <person name="Yan G."/>
            <person name="Tu Z.J."/>
            <person name="Fang X."/>
            <person name="James A.A."/>
        </authorList>
    </citation>
    <scope>NUCLEOTIDE SEQUENCE [LARGE SCALE GENOMIC DNA]</scope>
    <source>
        <strain evidence="10">Foshan</strain>
    </source>
</reference>
<dbReference type="InterPro" id="IPR036397">
    <property type="entry name" value="RNaseH_sf"/>
</dbReference>
<dbReference type="InterPro" id="IPR008042">
    <property type="entry name" value="Retrotrans_Pao"/>
</dbReference>
<dbReference type="Proteomes" id="UP000069940">
    <property type="component" value="Unassembled WGS sequence"/>
</dbReference>
<dbReference type="PANTHER" id="PTHR47331:SF1">
    <property type="entry name" value="GAG-LIKE PROTEIN"/>
    <property type="match status" value="1"/>
</dbReference>
<dbReference type="InterPro" id="IPR005312">
    <property type="entry name" value="DUF1759"/>
</dbReference>
<dbReference type="Pfam" id="PF05380">
    <property type="entry name" value="Peptidase_A17"/>
    <property type="match status" value="1"/>
</dbReference>
<evidence type="ECO:0000259" key="8">
    <source>
        <dbReference type="PROSITE" id="PS50994"/>
    </source>
</evidence>
<protein>
    <submittedName>
        <fullName evidence="9">Uncharacterized protein</fullName>
    </submittedName>
</protein>
<feature type="region of interest" description="Disordered" evidence="6">
    <location>
        <begin position="84"/>
        <end position="110"/>
    </location>
</feature>
<dbReference type="InterPro" id="IPR019787">
    <property type="entry name" value="Znf_PHD-finger"/>
</dbReference>
<dbReference type="SUPFAM" id="SSF57903">
    <property type="entry name" value="FYVE/PHD zinc finger"/>
    <property type="match status" value="1"/>
</dbReference>
<dbReference type="GeneID" id="115258461"/>
<feature type="domain" description="Integrase catalytic" evidence="8">
    <location>
        <begin position="1671"/>
        <end position="1861"/>
    </location>
</feature>
<dbReference type="InterPro" id="IPR040676">
    <property type="entry name" value="DUF5641"/>
</dbReference>
<evidence type="ECO:0000256" key="6">
    <source>
        <dbReference type="SAM" id="MobiDB-lite"/>
    </source>
</evidence>
<dbReference type="Pfam" id="PF00628">
    <property type="entry name" value="PHD"/>
    <property type="match status" value="1"/>
</dbReference>
<dbReference type="InterPro" id="IPR043502">
    <property type="entry name" value="DNA/RNA_pol_sf"/>
</dbReference>
<sequence length="1998" mass="225818">MPTSKANDPQVPKGCMACNRPDHIEDMVACDDCGKWYHFGCANVDESVVDQSWKCQPCGLLLVNAASNTAACASLNVPTGALRKTGKTAGSKVTSSRKSKKTAASKTASMTSSARAQLALELEVLNEQQQLEELELEEEKQIRARQIEQEKIIRDRELEIEAKKLAEEKAFLERKTAEELKFRRDQMAIKRKSLEEKAKLIREQSIRGSSRSSSVSESVAEVSAKVNKWLEKTEQHAGDNQEHAIEPNDPELGLKNAAFVSCFNKLGLTQREEAGVAGFGDRQTVKPIAVPRDPEHFPQNFNKAAAWQNVVDGITRGEQVGSGRGAKLPEQTCVSLGRQSFDDDNLSAFDHQVGPTNRQLAARQVMGKDLPIFSGNPEDWPIWVSNFERSTTTCGFSQDENLIRLQRCLKGPALETVRGRLLTPASVPHVIKTLQLRYGRPETLIRALTEKIRHLPPPKMDNLESIIDFGMAVDNLVEHLKTAKQYAHLTNPSLIHDLVGKLPVEYRMKWAAFKGARADADLRIFGSFMNAIVELAFEVADDQPTSTPSKTQQKPKERVYLQTHSESMDASAENVTVSRFRLDKAQKKICVACLTEGHRVYECEQFRSLNVDERLKIVNQNSLCRTCLNQHGRWPCRTWQGCGISGCRLRHHTLLHQPPQVTSVGVSTSHLDSQQSSNGPLFRILPVTLYGPSGKIDIFAFIDEGSQLTLLEDEVAAKIGLSGPCEPLQLLWTGNVTRSESTSRRLLVDIAGTRMSQKYKLADARTVGKLMLPAQALCYSYLAARYPHLRGLPISDYEEVVPKLLIGLDNLKLTIPLKIREGDWGQPMAAKCRLGWSIYGCSANASGSVTCGFHVGGWTNRDQELNQLVKNYVALDNAGITSPAAPLESDEDRRAREILEATTRRTATGFETGLLWKTDCVQLPNSYGMAYRRLRSLERKLSSDEQLYDTVRTTIRDYVTKQYAHAATEYELTTTRPDKCWYLPLGVVVNPRKNKVRLIMDARATVDGVSFNSILMKGPDLLTSLPAVLCHFRLFQYALAADIKEMFHRIKIREEDRQFQRFLWRDEPDMEPTTFVMDVAIFGSTCSPSSAQFVKNQNAQEFASEFPRAADAVIRHHYVDDYLDSFGTTEEAVKVGRDVKEIHARGGFEIRNFLSNSAEIVQRVGAQSTAMEKLLNAGKEEFSECVLGMRWMPSSDNFTYSLQLREDLRNVLAEEHIPTKREVLRVVMSLFDPLGLIAFYLIHGRILMQDIWASRIDWDETIGNELSERWRLWIGYLPQLDSLRIPRCYFVGGNQDTYATLQIHVFVDASESAFCSAVYFRVETADGANVVLVSAKSKVAPLKMMSIPRLELQAAVLGARLLNSVITMHDLQVTKRVLWTDSRTVLAWINSDQRKYHQFVGFRVAEILSTTESSEWRWISSKANVADRATKWGTGPDLNENSVWFLGPEFLRQSEDTWPKQQQESTTTAEEIRSCNFHVTEPRIVVDATRFSRWERLHRTMGYIHRFCNNLKRKRQGVSLELGHLTQLELATAERNLWKLAQQEHYSAELEQLNEKRCVTKNSKIYKLSPFLDKFGVLRMRSRLELSAYVPFETKYPVILPDKSAVTILMADWFHRRYQHGNRETIVNEMRQLYQIPKMRALVAKVAKNCMRCRIWKAVPETPRMAPLPKVRLTPFVRPFTFVGLDYFGPVIVKQGRSNVKRWIALFTCLSIRAVHMEVVHALSTESCVLAIRRFVTRRGAPAEIFSDNGTNFHGANNKLKKEIAERNRTLASIITNANTKWSFNPPGAPHMGGAWERMVRSVKVAIGTLAEATRKPDDETLETVIIEAEGIVNSRPLTYIPVESADQESLTPNHFLLGSSNGVKQLAVLPIEYRTALRSSWKLAQHLADGFWRRWLKEYLPVISRRSKWFDNVRDIAVGDLVLVVNGEIRNQWTRGRVEKVIPGADGKTRQAWVRTAAGVHRRPAVKLALLDVVESCELALDNHRRSREGVCDGEQP</sequence>
<keyword evidence="3" id="KW-0862">Zinc</keyword>
<organism evidence="9 10">
    <name type="scientific">Aedes albopictus</name>
    <name type="common">Asian tiger mosquito</name>
    <name type="synonym">Stegomyia albopicta</name>
    <dbReference type="NCBI Taxonomy" id="7160"/>
    <lineage>
        <taxon>Eukaryota</taxon>
        <taxon>Metazoa</taxon>
        <taxon>Ecdysozoa</taxon>
        <taxon>Arthropoda</taxon>
        <taxon>Hexapoda</taxon>
        <taxon>Insecta</taxon>
        <taxon>Pterygota</taxon>
        <taxon>Neoptera</taxon>
        <taxon>Endopterygota</taxon>
        <taxon>Diptera</taxon>
        <taxon>Nematocera</taxon>
        <taxon>Culicoidea</taxon>
        <taxon>Culicidae</taxon>
        <taxon>Culicinae</taxon>
        <taxon>Aedini</taxon>
        <taxon>Aedes</taxon>
        <taxon>Stegomyia</taxon>
    </lineage>
</organism>
<evidence type="ECO:0000256" key="3">
    <source>
        <dbReference type="ARBA" id="ARBA00022833"/>
    </source>
</evidence>
<keyword evidence="2 4" id="KW-0863">Zinc-finger</keyword>
<dbReference type="Gene3D" id="3.30.70.270">
    <property type="match status" value="1"/>
</dbReference>
<evidence type="ECO:0000313" key="10">
    <source>
        <dbReference type="Proteomes" id="UP000069940"/>
    </source>
</evidence>
<dbReference type="Gene3D" id="3.30.40.10">
    <property type="entry name" value="Zinc/RING finger domain, C3HC4 (zinc finger)"/>
    <property type="match status" value="1"/>
</dbReference>
<dbReference type="EnsemblMetazoa" id="AALFPA23_000117.R39186">
    <property type="protein sequence ID" value="AALFPA23_000117.P39186"/>
    <property type="gene ID" value="AALFPA23_000117"/>
</dbReference>
<feature type="domain" description="PHD-type" evidence="7">
    <location>
        <begin position="12"/>
        <end position="61"/>
    </location>
</feature>
<dbReference type="SUPFAM" id="SSF53098">
    <property type="entry name" value="Ribonuclease H-like"/>
    <property type="match status" value="1"/>
</dbReference>
<dbReference type="Gene3D" id="3.10.10.10">
    <property type="entry name" value="HIV Type 1 Reverse Transcriptase, subunit A, domain 1"/>
    <property type="match status" value="1"/>
</dbReference>
<dbReference type="InterPro" id="IPR019786">
    <property type="entry name" value="Zinc_finger_PHD-type_CS"/>
</dbReference>
<evidence type="ECO:0000256" key="1">
    <source>
        <dbReference type="ARBA" id="ARBA00022723"/>
    </source>
</evidence>
<dbReference type="Gene3D" id="3.30.420.10">
    <property type="entry name" value="Ribonuclease H-like superfamily/Ribonuclease H"/>
    <property type="match status" value="1"/>
</dbReference>
<dbReference type="InterPro" id="IPR012337">
    <property type="entry name" value="RNaseH-like_sf"/>
</dbReference>
<feature type="coiled-coil region" evidence="5">
    <location>
        <begin position="115"/>
        <end position="204"/>
    </location>
</feature>
<accession>A0ABM1XJ12</accession>
<dbReference type="Pfam" id="PF18701">
    <property type="entry name" value="DUF5641"/>
    <property type="match status" value="1"/>
</dbReference>
<dbReference type="PROSITE" id="PS50016">
    <property type="entry name" value="ZF_PHD_2"/>
    <property type="match status" value="1"/>
</dbReference>
<dbReference type="PROSITE" id="PS01359">
    <property type="entry name" value="ZF_PHD_1"/>
    <property type="match status" value="1"/>
</dbReference>
<keyword evidence="5" id="KW-0175">Coiled coil</keyword>